<keyword evidence="1" id="KW-1133">Transmembrane helix</keyword>
<reference evidence="2 3" key="1">
    <citation type="submission" date="2019-10" db="EMBL/GenBank/DDBJ databases">
        <title>Epibacterium sp. nov., isolated from seawater.</title>
        <authorList>
            <person name="Zhang X."/>
            <person name="Li N."/>
        </authorList>
    </citation>
    <scope>NUCLEOTIDE SEQUENCE [LARGE SCALE GENOMIC DNA]</scope>
    <source>
        <strain evidence="2 3">SM1979</strain>
    </source>
</reference>
<dbReference type="EMBL" id="WIBF01000020">
    <property type="protein sequence ID" value="MQQ10644.1"/>
    <property type="molecule type" value="Genomic_DNA"/>
</dbReference>
<evidence type="ECO:0000256" key="1">
    <source>
        <dbReference type="SAM" id="Phobius"/>
    </source>
</evidence>
<feature type="transmembrane region" description="Helical" evidence="1">
    <location>
        <begin position="380"/>
        <end position="399"/>
    </location>
</feature>
<feature type="transmembrane region" description="Helical" evidence="1">
    <location>
        <begin position="411"/>
        <end position="432"/>
    </location>
</feature>
<feature type="transmembrane region" description="Helical" evidence="1">
    <location>
        <begin position="73"/>
        <end position="93"/>
    </location>
</feature>
<accession>A0A843YMK0</accession>
<evidence type="ECO:0000313" key="3">
    <source>
        <dbReference type="Proteomes" id="UP000444174"/>
    </source>
</evidence>
<name>A0A843YMK0_9RHOB</name>
<feature type="transmembrane region" description="Helical" evidence="1">
    <location>
        <begin position="345"/>
        <end position="368"/>
    </location>
</feature>
<gene>
    <name evidence="2" type="ORF">GFB49_19495</name>
</gene>
<dbReference type="InterPro" id="IPR025291">
    <property type="entry name" value="DUF4153"/>
</dbReference>
<dbReference type="AlphaFoldDB" id="A0A843YMK0"/>
<sequence length="510" mass="57018">MSNQLVIREVPDSIRLDAWWLGAETNASDTPRPPPVVPGKQIRSRSPSVLPVLLVLVLIADLLFWGHGLGVSIAIFALAVSAAILGLRTKVVARRQWLFWAVFEIFCNLPVIEFIQPLSLMFTFFGLAAIAVWAAHGRIVQWWHALWFMLRASTVGAVVLPVSVAQEARGMRPGAEFKRHARALILPAAVGLVFLALLMAANPILEQLIEGLASLEFLTPDQIIRAIFWFLVASFVWPYLNLNGAWVGQVPPVFKFESKGSSTVGSVFNADSVRNSLFLFNAMFLVQTVLDVGVLSGGTTLPDGVTYAQYAHRGAYPLAATALLAGLFAIASHKLISHSKILRGLLYLWLAQTMFLVLTAVFRLSLYVDTYSLTYLRVRALIWMGLVFVGLVLTLVKIGRDLNVGWLIRSNLISLGVTLYTCCFVNFAYVIADYNHSRWADSGRFDVSYLCRLGEQALPVILEMERLDNNTTCGDYLRPRLDHISDWQEWGFRRWRLHVYLGSRSNEPRL</sequence>
<keyword evidence="1" id="KW-0472">Membrane</keyword>
<feature type="transmembrane region" description="Helical" evidence="1">
    <location>
        <begin position="222"/>
        <end position="240"/>
    </location>
</feature>
<protein>
    <submittedName>
        <fullName evidence="2">DUF4173 domain-containing protein</fullName>
    </submittedName>
</protein>
<evidence type="ECO:0000313" key="2">
    <source>
        <dbReference type="EMBL" id="MQQ10644.1"/>
    </source>
</evidence>
<keyword evidence="1" id="KW-0812">Transmembrane</keyword>
<keyword evidence="3" id="KW-1185">Reference proteome</keyword>
<organism evidence="2 3">
    <name type="scientific">Tritonibacter litoralis</name>
    <dbReference type="NCBI Taxonomy" id="2662264"/>
    <lineage>
        <taxon>Bacteria</taxon>
        <taxon>Pseudomonadati</taxon>
        <taxon>Pseudomonadota</taxon>
        <taxon>Alphaproteobacteria</taxon>
        <taxon>Rhodobacterales</taxon>
        <taxon>Paracoccaceae</taxon>
        <taxon>Tritonibacter</taxon>
    </lineage>
</organism>
<proteinExistence type="predicted"/>
<dbReference type="Proteomes" id="UP000444174">
    <property type="component" value="Unassembled WGS sequence"/>
</dbReference>
<feature type="transmembrane region" description="Helical" evidence="1">
    <location>
        <begin position="315"/>
        <end position="333"/>
    </location>
</feature>
<comment type="caution">
    <text evidence="2">The sequence shown here is derived from an EMBL/GenBank/DDBJ whole genome shotgun (WGS) entry which is preliminary data.</text>
</comment>
<dbReference type="RefSeq" id="WP_153217794.1">
    <property type="nucleotide sequence ID" value="NZ_WIBF01000020.1"/>
</dbReference>
<dbReference type="Pfam" id="PF13687">
    <property type="entry name" value="DUF4153"/>
    <property type="match status" value="1"/>
</dbReference>
<feature type="transmembrane region" description="Helical" evidence="1">
    <location>
        <begin position="277"/>
        <end position="295"/>
    </location>
</feature>
<feature type="transmembrane region" description="Helical" evidence="1">
    <location>
        <begin position="183"/>
        <end position="202"/>
    </location>
</feature>
<feature type="transmembrane region" description="Helical" evidence="1">
    <location>
        <begin position="142"/>
        <end position="162"/>
    </location>
</feature>